<accession>A0A212JYQ5</accession>
<dbReference type="SUPFAM" id="SSF53067">
    <property type="entry name" value="Actin-like ATPase domain"/>
    <property type="match status" value="2"/>
</dbReference>
<dbReference type="PANTHER" id="PTHR32432:SF4">
    <property type="entry name" value="CELL DIVISION PROTEIN FTSA"/>
    <property type="match status" value="1"/>
</dbReference>
<feature type="compositionally biased region" description="Acidic residues" evidence="7">
    <location>
        <begin position="396"/>
        <end position="405"/>
    </location>
</feature>
<dbReference type="Gene3D" id="3.30.420.40">
    <property type="match status" value="2"/>
</dbReference>
<dbReference type="AlphaFoldDB" id="A0A212JYQ5"/>
<evidence type="ECO:0000256" key="4">
    <source>
        <dbReference type="ARBA" id="ARBA00023306"/>
    </source>
</evidence>
<evidence type="ECO:0000259" key="8">
    <source>
        <dbReference type="SMART" id="SM00842"/>
    </source>
</evidence>
<keyword evidence="4 5" id="KW-0131">Cell cycle</keyword>
<dbReference type="InterPro" id="IPR003494">
    <property type="entry name" value="SHS2_FtsA"/>
</dbReference>
<comment type="similarity">
    <text evidence="5 6">Belongs to the FtsA/MreB family.</text>
</comment>
<keyword evidence="2 5" id="KW-0132">Cell division</keyword>
<gene>
    <name evidence="5" type="primary">ftsA</name>
    <name evidence="9" type="ORF">KL86DYS2_12648</name>
</gene>
<dbReference type="GO" id="GO:0009898">
    <property type="term" value="C:cytoplasmic side of plasma membrane"/>
    <property type="evidence" value="ECO:0007669"/>
    <property type="project" value="UniProtKB-UniRule"/>
</dbReference>
<sequence length="442" mass="48409">MEQSGFIVGIDLGTSKIVGVLGRKNEQGVISILASECIPADSCVKYGTIYNIDDAAGKIKGLIHLLENKTGKKIGKAYVSVAGKSLRAIEHKETKLLDGSTPITFAILDGMEQQAKLNKPDFFANYSVLAPEYYLDGQYEEDPIDKVASVIEGHYRLVIGRPNIKSNLAKSTEKAQIDIAGFIVGPVAAGALVLEEQDRQAGCALVDFGAGTTTLSIYKGGLLRYMAVIPFGGRTITKDVQGLGFVFESAETYKIRYAKLGKEKARPTSDTSADIDLRELNKVIQLRQDEIILNVIHQIKESGFGDKLDAGIIIIGGASQMTGLEEYFADKAQLPVKRATPKRVYINNAAELLQNPVYTQALSLLLFANENCERKEAFRPEPVPVQQTTPTPPAPEIEEEEDEEEAPKPKKGKKDKNKGQTSLFRFFEKVQNFGGTVFNDEE</sequence>
<feature type="domain" description="SHS2" evidence="8">
    <location>
        <begin position="7"/>
        <end position="193"/>
    </location>
</feature>
<keyword evidence="3 5" id="KW-0472">Membrane</keyword>
<keyword evidence="1 5" id="KW-1003">Cell membrane</keyword>
<evidence type="ECO:0000313" key="9">
    <source>
        <dbReference type="EMBL" id="SBW04640.1"/>
    </source>
</evidence>
<dbReference type="InterPro" id="IPR050696">
    <property type="entry name" value="FtsA/MreB"/>
</dbReference>
<feature type="region of interest" description="Disordered" evidence="7">
    <location>
        <begin position="377"/>
        <end position="420"/>
    </location>
</feature>
<comment type="function">
    <text evidence="5 6">Cell division protein that is involved in the assembly of the Z ring. May serve as a membrane anchor for the Z ring.</text>
</comment>
<dbReference type="PIRSF" id="PIRSF003101">
    <property type="entry name" value="FtsA"/>
    <property type="match status" value="1"/>
</dbReference>
<dbReference type="HAMAP" id="MF_02033">
    <property type="entry name" value="FtsA"/>
    <property type="match status" value="1"/>
</dbReference>
<evidence type="ECO:0000256" key="5">
    <source>
        <dbReference type="HAMAP-Rule" id="MF_02033"/>
    </source>
</evidence>
<organism evidence="9">
    <name type="scientific">uncultured Dysgonomonas sp</name>
    <dbReference type="NCBI Taxonomy" id="206096"/>
    <lineage>
        <taxon>Bacteria</taxon>
        <taxon>Pseudomonadati</taxon>
        <taxon>Bacteroidota</taxon>
        <taxon>Bacteroidia</taxon>
        <taxon>Bacteroidales</taxon>
        <taxon>Dysgonomonadaceae</taxon>
        <taxon>Dysgonomonas</taxon>
        <taxon>environmental samples</taxon>
    </lineage>
</organism>
<evidence type="ECO:0000256" key="2">
    <source>
        <dbReference type="ARBA" id="ARBA00022618"/>
    </source>
</evidence>
<comment type="subunit">
    <text evidence="5">Self-interacts. Interacts with FtsZ.</text>
</comment>
<dbReference type="NCBIfam" id="TIGR01174">
    <property type="entry name" value="ftsA"/>
    <property type="match status" value="1"/>
</dbReference>
<comment type="subcellular location">
    <subcellularLocation>
        <location evidence="5">Cell membrane</location>
        <topology evidence="5">Peripheral membrane protein</topology>
        <orientation evidence="5">Cytoplasmic side</orientation>
    </subcellularLocation>
    <text evidence="5">Localizes to the Z ring in an FtsZ-dependent manner. Targeted to the membrane through a conserved C-terminal amphipathic helix.</text>
</comment>
<evidence type="ECO:0000256" key="7">
    <source>
        <dbReference type="SAM" id="MobiDB-lite"/>
    </source>
</evidence>
<evidence type="ECO:0000256" key="3">
    <source>
        <dbReference type="ARBA" id="ARBA00023136"/>
    </source>
</evidence>
<reference evidence="9" key="1">
    <citation type="submission" date="2016-04" db="EMBL/GenBank/DDBJ databases">
        <authorList>
            <person name="Evans L.H."/>
            <person name="Alamgir A."/>
            <person name="Owens N."/>
            <person name="Weber N.D."/>
            <person name="Virtaneva K."/>
            <person name="Barbian K."/>
            <person name="Babar A."/>
            <person name="Rosenke K."/>
        </authorList>
    </citation>
    <scope>NUCLEOTIDE SEQUENCE</scope>
    <source>
        <strain evidence="9">86-2</strain>
    </source>
</reference>
<dbReference type="SMART" id="SM00842">
    <property type="entry name" value="FtsA"/>
    <property type="match status" value="1"/>
</dbReference>
<dbReference type="PANTHER" id="PTHR32432">
    <property type="entry name" value="CELL DIVISION PROTEIN FTSA-RELATED"/>
    <property type="match status" value="1"/>
</dbReference>
<name>A0A212JYQ5_9BACT</name>
<dbReference type="InterPro" id="IPR043129">
    <property type="entry name" value="ATPase_NBD"/>
</dbReference>
<dbReference type="InterPro" id="IPR020823">
    <property type="entry name" value="Cell_div_FtsA"/>
</dbReference>
<proteinExistence type="inferred from homology"/>
<dbReference type="GO" id="GO:0043093">
    <property type="term" value="P:FtsZ-dependent cytokinesis"/>
    <property type="evidence" value="ECO:0007669"/>
    <property type="project" value="UniProtKB-UniRule"/>
</dbReference>
<dbReference type="GO" id="GO:0032153">
    <property type="term" value="C:cell division site"/>
    <property type="evidence" value="ECO:0007669"/>
    <property type="project" value="UniProtKB-UniRule"/>
</dbReference>
<dbReference type="EMBL" id="FLUL01000001">
    <property type="protein sequence ID" value="SBW04640.1"/>
    <property type="molecule type" value="Genomic_DNA"/>
</dbReference>
<protein>
    <recommendedName>
        <fullName evidence="5 6">Cell division protein FtsA</fullName>
    </recommendedName>
</protein>
<evidence type="ECO:0000256" key="1">
    <source>
        <dbReference type="ARBA" id="ARBA00022475"/>
    </source>
</evidence>
<dbReference type="Pfam" id="PF14450">
    <property type="entry name" value="FtsA"/>
    <property type="match status" value="1"/>
</dbReference>
<evidence type="ECO:0000256" key="6">
    <source>
        <dbReference type="PIRNR" id="PIRNR003101"/>
    </source>
</evidence>
<dbReference type="RefSeq" id="WP_296950546.1">
    <property type="nucleotide sequence ID" value="NZ_LT599021.1"/>
</dbReference>